<reference evidence="10 11" key="1">
    <citation type="journal article" date="2014" name="Nature">
        <title>An environmental bacterial taxon with a large and distinct metabolic repertoire.</title>
        <authorList>
            <person name="Wilson M.C."/>
            <person name="Mori T."/>
            <person name="Ruckert C."/>
            <person name="Uria A.R."/>
            <person name="Helf M.J."/>
            <person name="Takada K."/>
            <person name="Gernert C."/>
            <person name="Steffens U.A."/>
            <person name="Heycke N."/>
            <person name="Schmitt S."/>
            <person name="Rinke C."/>
            <person name="Helfrich E.J."/>
            <person name="Brachmann A.O."/>
            <person name="Gurgui C."/>
            <person name="Wakimoto T."/>
            <person name="Kracht M."/>
            <person name="Crusemann M."/>
            <person name="Hentschel U."/>
            <person name="Abe I."/>
            <person name="Matsunaga S."/>
            <person name="Kalinowski J."/>
            <person name="Takeyama H."/>
            <person name="Piel J."/>
        </authorList>
    </citation>
    <scope>NUCLEOTIDE SEQUENCE [LARGE SCALE GENOMIC DNA]</scope>
    <source>
        <strain evidence="11">TSY1</strain>
    </source>
</reference>
<evidence type="ECO:0000313" key="10">
    <source>
        <dbReference type="EMBL" id="ETX00691.1"/>
    </source>
</evidence>
<dbReference type="InterPro" id="IPR018487">
    <property type="entry name" value="Hemopexin-like_repeat"/>
</dbReference>
<dbReference type="InterPro" id="IPR020864">
    <property type="entry name" value="MACPF"/>
</dbReference>
<evidence type="ECO:0000313" key="11">
    <source>
        <dbReference type="Proteomes" id="UP000019141"/>
    </source>
</evidence>
<gene>
    <name evidence="10" type="ORF">ETSY1_10305</name>
</gene>
<keyword evidence="3" id="KW-0964">Secreted</keyword>
<evidence type="ECO:0000256" key="7">
    <source>
        <dbReference type="ARBA" id="ARBA00023157"/>
    </source>
</evidence>
<keyword evidence="4" id="KW-0732">Signal</keyword>
<dbReference type="Pfam" id="PF00045">
    <property type="entry name" value="Hemopexin"/>
    <property type="match status" value="4"/>
</dbReference>
<proteinExistence type="predicted"/>
<dbReference type="InterPro" id="IPR036375">
    <property type="entry name" value="Hemopexin-like_dom_sf"/>
</dbReference>
<dbReference type="SMART" id="SM00120">
    <property type="entry name" value="HX"/>
    <property type="match status" value="4"/>
</dbReference>
<dbReference type="GO" id="GO:0016020">
    <property type="term" value="C:membrane"/>
    <property type="evidence" value="ECO:0007669"/>
    <property type="project" value="UniProtKB-SubCell"/>
</dbReference>
<dbReference type="EMBL" id="AZHW01000315">
    <property type="protein sequence ID" value="ETX00691.1"/>
    <property type="molecule type" value="Genomic_DNA"/>
</dbReference>
<dbReference type="GO" id="GO:0005576">
    <property type="term" value="C:extracellular region"/>
    <property type="evidence" value="ECO:0007669"/>
    <property type="project" value="UniProtKB-SubCell"/>
</dbReference>
<dbReference type="Proteomes" id="UP000019141">
    <property type="component" value="Unassembled WGS sequence"/>
</dbReference>
<dbReference type="SMART" id="SM00457">
    <property type="entry name" value="MACPF"/>
    <property type="match status" value="1"/>
</dbReference>
<dbReference type="InterPro" id="IPR020863">
    <property type="entry name" value="MACPF_CS"/>
</dbReference>
<evidence type="ECO:0000256" key="1">
    <source>
        <dbReference type="ARBA" id="ARBA00004370"/>
    </source>
</evidence>
<dbReference type="PANTHER" id="PTHR22917:SF6">
    <property type="entry name" value="EG:8D8.2 PROTEIN-RELATED"/>
    <property type="match status" value="1"/>
</dbReference>
<protein>
    <recommendedName>
        <fullName evidence="9">MACPF domain-containing protein</fullName>
    </recommendedName>
</protein>
<dbReference type="PROSITE" id="PS51642">
    <property type="entry name" value="HEMOPEXIN_2"/>
    <property type="match status" value="4"/>
</dbReference>
<keyword evidence="11" id="KW-1185">Reference proteome</keyword>
<evidence type="ECO:0000256" key="3">
    <source>
        <dbReference type="ARBA" id="ARBA00022525"/>
    </source>
</evidence>
<dbReference type="InterPro" id="IPR000585">
    <property type="entry name" value="Hemopexin-like_dom"/>
</dbReference>
<keyword evidence="7" id="KW-1015">Disulfide bond</keyword>
<evidence type="ECO:0000259" key="9">
    <source>
        <dbReference type="PROSITE" id="PS51412"/>
    </source>
</evidence>
<evidence type="ECO:0000256" key="5">
    <source>
        <dbReference type="ARBA" id="ARBA00022737"/>
    </source>
</evidence>
<keyword evidence="8" id="KW-0325">Glycoprotein</keyword>
<dbReference type="AlphaFoldDB" id="W4LSF5"/>
<evidence type="ECO:0000256" key="2">
    <source>
        <dbReference type="ARBA" id="ARBA00004613"/>
    </source>
</evidence>
<evidence type="ECO:0000256" key="4">
    <source>
        <dbReference type="ARBA" id="ARBA00022729"/>
    </source>
</evidence>
<dbReference type="SUPFAM" id="SSF50923">
    <property type="entry name" value="Hemopexin-like domain"/>
    <property type="match status" value="1"/>
</dbReference>
<accession>W4LSF5</accession>
<comment type="subcellular location">
    <subcellularLocation>
        <location evidence="1">Membrane</location>
    </subcellularLocation>
    <subcellularLocation>
        <location evidence="2">Secreted</location>
    </subcellularLocation>
</comment>
<dbReference type="Gene3D" id="2.110.10.10">
    <property type="entry name" value="Hemopexin-like domain"/>
    <property type="match status" value="2"/>
</dbReference>
<comment type="caution">
    <text evidence="10">The sequence shown here is derived from an EMBL/GenBank/DDBJ whole genome shotgun (WGS) entry which is preliminary data.</text>
</comment>
<name>W4LSF5_ENTF1</name>
<keyword evidence="6" id="KW-0472">Membrane</keyword>
<keyword evidence="5" id="KW-0677">Repeat</keyword>
<evidence type="ECO:0000256" key="6">
    <source>
        <dbReference type="ARBA" id="ARBA00023136"/>
    </source>
</evidence>
<dbReference type="PANTHER" id="PTHR22917">
    <property type="entry name" value="HEMOPEXIN DOMAIN-CONTAINING PROTEIN"/>
    <property type="match status" value="1"/>
</dbReference>
<sequence length="511" mass="58292">MAEQARQLPFLPGVGVVGRGIYLRPHQTYMLKDFLFRRDETYAYTSSDTGRTFTVPMPYAVNESPPMPSDRMLNQTLIEENFERFDKQLGLDMSVAGGTQGFSIDAQASQSKKMRSEEDAYYALRCSFVPLWTVYLPDAAHVSAHGLEEADIPTPFRHNHRWAYEQFFAHYGTHYVRRAWVGGKANITFVVAKSSNMTKDDIQAGIKASVVGMGSAEAKASLQEEKERLQKNSECQVLGKGGDEIKLALLSSLDENAYSQWVETIKDNPSVIELDVIGIWTLIKDPEKARALQEAYEAGAMFRQITSIFNLDKRIYILRGDQYFYYDQETKTSVVPRAISSLWPCLGESGFDRADAAFIGHGVQSIEGDDLSRKLFLFRGRNYVRMDVDTMTIDEGYPKSIAEGWPGVTFDRLDAGVNCGTDSIYFFSGDRYVRFNLHTNRVAPGYPALISDRWAGMSFERIDAAVYWHDGKIYFFREDQYIRYDMTLFRSDPGYPKYVIGEYVEEWNFFD</sequence>
<dbReference type="PROSITE" id="PS00279">
    <property type="entry name" value="MACPF_1"/>
    <property type="match status" value="1"/>
</dbReference>
<dbReference type="PROSITE" id="PS51412">
    <property type="entry name" value="MACPF_2"/>
    <property type="match status" value="1"/>
</dbReference>
<evidence type="ECO:0000256" key="8">
    <source>
        <dbReference type="ARBA" id="ARBA00023180"/>
    </source>
</evidence>
<dbReference type="CDD" id="cd00094">
    <property type="entry name" value="HX"/>
    <property type="match status" value="1"/>
</dbReference>
<dbReference type="InterPro" id="IPR051298">
    <property type="entry name" value="Heme_transport/Cell_adhesion"/>
</dbReference>
<dbReference type="HOGENOM" id="CLU_448841_0_0_7"/>
<organism evidence="10 11">
    <name type="scientific">Entotheonella factor</name>
    <dbReference type="NCBI Taxonomy" id="1429438"/>
    <lineage>
        <taxon>Bacteria</taxon>
        <taxon>Pseudomonadati</taxon>
        <taxon>Nitrospinota/Tectimicrobiota group</taxon>
        <taxon>Candidatus Tectimicrobiota</taxon>
        <taxon>Candidatus Entotheonellia</taxon>
        <taxon>Candidatus Entotheonellales</taxon>
        <taxon>Candidatus Entotheonellaceae</taxon>
        <taxon>Candidatus Entotheonella</taxon>
    </lineage>
</organism>
<feature type="domain" description="MACPF" evidence="9">
    <location>
        <begin position="1"/>
        <end position="313"/>
    </location>
</feature>
<dbReference type="Pfam" id="PF01823">
    <property type="entry name" value="MACPF"/>
    <property type="match status" value="1"/>
</dbReference>